<organism evidence="2">
    <name type="scientific">Pseudomonas cannabina pv. alisalensis</name>
    <dbReference type="NCBI Taxonomy" id="757414"/>
    <lineage>
        <taxon>Bacteria</taxon>
        <taxon>Pseudomonadati</taxon>
        <taxon>Pseudomonadota</taxon>
        <taxon>Gammaproteobacteria</taxon>
        <taxon>Pseudomonadales</taxon>
        <taxon>Pseudomonadaceae</taxon>
        <taxon>Pseudomonas</taxon>
    </lineage>
</organism>
<reference evidence="2" key="1">
    <citation type="submission" date="2020-11" db="EMBL/GenBank/DDBJ databases">
        <title>Primers for specific detection and identification of Pseudomonas syringae pv. maculicola and P. cannabina pv. alisalensis.</title>
        <authorList>
            <person name="Inoue Y."/>
            <person name="Takikawa Y."/>
        </authorList>
    </citation>
    <scope>NUCLEOTIDE SEQUENCE</scope>
    <source>
        <strain evidence="2">NMH10111</strain>
    </source>
</reference>
<evidence type="ECO:0000313" key="2">
    <source>
        <dbReference type="EMBL" id="BCN13705.1"/>
    </source>
</evidence>
<sequence length="369" mass="39378">MLDRRLMMKPVSGSFSGYHPMATVSEQPVAKPRASESPQSESIEERPACLAPVAGAGQPLPGASSSLSAYLLLRRLDHRPVSQEGINALTPADEAVVEARNALPFGRGNVGVDAQKTDLESSIRTRSVMRLTRDAEAAGHTPMRGVDADMNWNVLVAMSGRIFGAGNCREHARIASFAYGGLAQESGRSSEEKIHLATKAGVDHVWVETDHPDADSSPMVIDPWANGSAILAEDSRFAKDRSAVTRTDTFDLSLAAEAGQIAKATAEEALAHTQGRLQQRLASERPDAVPLESGRYREEVSVLDDTFARRVGQKVNTADPRGMLNVELEAVGVAMSLGGEGVKPLTQEASQIVEKAKKFASPGGMSRDA</sequence>
<proteinExistence type="predicted"/>
<accession>A0A7R7EGS1</accession>
<evidence type="ECO:0000256" key="1">
    <source>
        <dbReference type="SAM" id="MobiDB-lite"/>
    </source>
</evidence>
<dbReference type="EMBL" id="LC593621">
    <property type="protein sequence ID" value="BCN13705.1"/>
    <property type="molecule type" value="Genomic_DNA"/>
</dbReference>
<protein>
    <submittedName>
        <fullName evidence="2">Type III effector HopX1</fullName>
    </submittedName>
</protein>
<dbReference type="AlphaFoldDB" id="A0A7R7EGS1"/>
<feature type="region of interest" description="Disordered" evidence="1">
    <location>
        <begin position="25"/>
        <end position="45"/>
    </location>
</feature>
<gene>
    <name evidence="2" type="primary">hopX1</name>
</gene>
<name>A0A7R7EGS1_PSEC1</name>